<dbReference type="EMBL" id="KN880478">
    <property type="protein sequence ID" value="KIY69820.1"/>
    <property type="molecule type" value="Genomic_DNA"/>
</dbReference>
<evidence type="ECO:0000259" key="5">
    <source>
        <dbReference type="PROSITE" id="PS50054"/>
    </source>
</evidence>
<organism evidence="7 8">
    <name type="scientific">Cylindrobasidium torrendii FP15055 ss-10</name>
    <dbReference type="NCBI Taxonomy" id="1314674"/>
    <lineage>
        <taxon>Eukaryota</taxon>
        <taxon>Fungi</taxon>
        <taxon>Dikarya</taxon>
        <taxon>Basidiomycota</taxon>
        <taxon>Agaricomycotina</taxon>
        <taxon>Agaricomycetes</taxon>
        <taxon>Agaricomycetidae</taxon>
        <taxon>Agaricales</taxon>
        <taxon>Marasmiineae</taxon>
        <taxon>Physalacriaceae</taxon>
        <taxon>Cylindrobasidium</taxon>
    </lineage>
</organism>
<dbReference type="SMART" id="SM00195">
    <property type="entry name" value="DSPc"/>
    <property type="match status" value="1"/>
</dbReference>
<dbReference type="Gene3D" id="3.90.190.10">
    <property type="entry name" value="Protein tyrosine phosphatase superfamily"/>
    <property type="match status" value="1"/>
</dbReference>
<dbReference type="GO" id="GO:0017017">
    <property type="term" value="F:MAP kinase tyrosine/serine/threonine phosphatase activity"/>
    <property type="evidence" value="ECO:0007669"/>
    <property type="project" value="TreeGrafter"/>
</dbReference>
<dbReference type="STRING" id="1314674.A0A0D7BHX7"/>
<accession>A0A0D7BHX7</accession>
<dbReference type="GO" id="GO:0033550">
    <property type="term" value="F:MAP kinase tyrosine phosphatase activity"/>
    <property type="evidence" value="ECO:0007669"/>
    <property type="project" value="TreeGrafter"/>
</dbReference>
<name>A0A0D7BHX7_9AGAR</name>
<dbReference type="PROSITE" id="PS50054">
    <property type="entry name" value="TYR_PHOSPHATASE_DUAL"/>
    <property type="match status" value="1"/>
</dbReference>
<dbReference type="PANTHER" id="PTHR10159">
    <property type="entry name" value="DUAL SPECIFICITY PROTEIN PHOSPHATASE"/>
    <property type="match status" value="1"/>
</dbReference>
<proteinExistence type="inferred from homology"/>
<dbReference type="CDD" id="cd14498">
    <property type="entry name" value="DSP"/>
    <property type="match status" value="1"/>
</dbReference>
<feature type="domain" description="Tyrosine specific protein phosphatases" evidence="6">
    <location>
        <begin position="95"/>
        <end position="154"/>
    </location>
</feature>
<gene>
    <name evidence="7" type="ORF">CYLTODRAFT_213217</name>
</gene>
<dbReference type="GO" id="GO:0005737">
    <property type="term" value="C:cytoplasm"/>
    <property type="evidence" value="ECO:0007669"/>
    <property type="project" value="TreeGrafter"/>
</dbReference>
<keyword evidence="4" id="KW-0904">Protein phosphatase</keyword>
<evidence type="ECO:0000259" key="6">
    <source>
        <dbReference type="PROSITE" id="PS50056"/>
    </source>
</evidence>
<dbReference type="Proteomes" id="UP000054007">
    <property type="component" value="Unassembled WGS sequence"/>
</dbReference>
<dbReference type="OrthoDB" id="273181at2759"/>
<dbReference type="Pfam" id="PF00782">
    <property type="entry name" value="DSPc"/>
    <property type="match status" value="1"/>
</dbReference>
<dbReference type="AlphaFoldDB" id="A0A0D7BHX7"/>
<dbReference type="InterPro" id="IPR029021">
    <property type="entry name" value="Prot-tyrosine_phosphatase-like"/>
</dbReference>
<evidence type="ECO:0000256" key="2">
    <source>
        <dbReference type="ARBA" id="ARBA00013064"/>
    </source>
</evidence>
<dbReference type="GO" id="GO:0008330">
    <property type="term" value="F:protein tyrosine/threonine phosphatase activity"/>
    <property type="evidence" value="ECO:0007669"/>
    <property type="project" value="TreeGrafter"/>
</dbReference>
<dbReference type="FunFam" id="3.90.190.10:FF:000157">
    <property type="entry name" value="Protein-tyrosine phosphatase"/>
    <property type="match status" value="1"/>
</dbReference>
<dbReference type="PROSITE" id="PS50056">
    <property type="entry name" value="TYR_PHOSPHATASE_2"/>
    <property type="match status" value="1"/>
</dbReference>
<feature type="domain" description="Tyrosine-protein phosphatase" evidence="5">
    <location>
        <begin position="32"/>
        <end position="175"/>
    </location>
</feature>
<dbReference type="EC" id="3.1.3.48" evidence="2"/>
<evidence type="ECO:0000313" key="7">
    <source>
        <dbReference type="EMBL" id="KIY69820.1"/>
    </source>
</evidence>
<evidence type="ECO:0000256" key="1">
    <source>
        <dbReference type="ARBA" id="ARBA00008601"/>
    </source>
</evidence>
<dbReference type="InterPro" id="IPR000340">
    <property type="entry name" value="Dual-sp_phosphatase_cat-dom"/>
</dbReference>
<protein>
    <recommendedName>
        <fullName evidence="2">protein-tyrosine-phosphatase</fullName>
        <ecNumber evidence="2">3.1.3.48</ecNumber>
    </recommendedName>
</protein>
<dbReference type="InterPro" id="IPR016130">
    <property type="entry name" value="Tyr_Pase_AS"/>
</dbReference>
<sequence>MIRFDSSISPEIQMSMCTPMNQILPPEPSSKSPSRKSGALFLGSLLAVNEHELLQENKITRIVSVLDAPWLPPFNDRGIESYHIKINDSDSVDMSPFLEDVCTHIDSSLKSGKNVLVHCQQGISRSAAVVIAYLIQSRGMTYDSAFGLLKECRPCVKPNVGFVRALKEWEGRWHHPVAGTKQMS</sequence>
<dbReference type="SUPFAM" id="SSF52799">
    <property type="entry name" value="(Phosphotyrosine protein) phosphatases II"/>
    <property type="match status" value="1"/>
</dbReference>
<keyword evidence="3" id="KW-0378">Hydrolase</keyword>
<dbReference type="InterPro" id="IPR000387">
    <property type="entry name" value="Tyr_Pase_dom"/>
</dbReference>
<dbReference type="PROSITE" id="PS00383">
    <property type="entry name" value="TYR_PHOSPHATASE_1"/>
    <property type="match status" value="1"/>
</dbReference>
<keyword evidence="8" id="KW-1185">Reference proteome</keyword>
<evidence type="ECO:0000313" key="8">
    <source>
        <dbReference type="Proteomes" id="UP000054007"/>
    </source>
</evidence>
<reference evidence="7 8" key="1">
    <citation type="journal article" date="2015" name="Fungal Genet. Biol.">
        <title>Evolution of novel wood decay mechanisms in Agaricales revealed by the genome sequences of Fistulina hepatica and Cylindrobasidium torrendii.</title>
        <authorList>
            <person name="Floudas D."/>
            <person name="Held B.W."/>
            <person name="Riley R."/>
            <person name="Nagy L.G."/>
            <person name="Koehler G."/>
            <person name="Ransdell A.S."/>
            <person name="Younus H."/>
            <person name="Chow J."/>
            <person name="Chiniquy J."/>
            <person name="Lipzen A."/>
            <person name="Tritt A."/>
            <person name="Sun H."/>
            <person name="Haridas S."/>
            <person name="LaButti K."/>
            <person name="Ohm R.A."/>
            <person name="Kues U."/>
            <person name="Blanchette R.A."/>
            <person name="Grigoriev I.V."/>
            <person name="Minto R.E."/>
            <person name="Hibbett D.S."/>
        </authorList>
    </citation>
    <scope>NUCLEOTIDE SEQUENCE [LARGE SCALE GENOMIC DNA]</scope>
    <source>
        <strain evidence="7 8">FP15055 ss-10</strain>
    </source>
</reference>
<evidence type="ECO:0000256" key="4">
    <source>
        <dbReference type="ARBA" id="ARBA00022912"/>
    </source>
</evidence>
<comment type="similarity">
    <text evidence="1">Belongs to the protein-tyrosine phosphatase family. Non-receptor class dual specificity subfamily.</text>
</comment>
<dbReference type="GO" id="GO:0043409">
    <property type="term" value="P:negative regulation of MAPK cascade"/>
    <property type="evidence" value="ECO:0007669"/>
    <property type="project" value="TreeGrafter"/>
</dbReference>
<evidence type="ECO:0000256" key="3">
    <source>
        <dbReference type="ARBA" id="ARBA00022801"/>
    </source>
</evidence>
<dbReference type="InterPro" id="IPR020422">
    <property type="entry name" value="TYR_PHOSPHATASE_DUAL_dom"/>
</dbReference>
<dbReference type="PANTHER" id="PTHR10159:SF519">
    <property type="entry name" value="DUAL SPECIFICITY PROTEIN PHOSPHATASE MPK3"/>
    <property type="match status" value="1"/>
</dbReference>